<dbReference type="InterPro" id="IPR027417">
    <property type="entry name" value="P-loop_NTPase"/>
</dbReference>
<dbReference type="SUPFAM" id="SSF52540">
    <property type="entry name" value="P-loop containing nucleoside triphosphate hydrolases"/>
    <property type="match status" value="1"/>
</dbReference>
<gene>
    <name evidence="6" type="ORF">PENSTE_c001G08156</name>
</gene>
<dbReference type="EMBL" id="MLKD01000001">
    <property type="protein sequence ID" value="OQE31474.1"/>
    <property type="molecule type" value="Genomic_DNA"/>
</dbReference>
<dbReference type="Pfam" id="PF24883">
    <property type="entry name" value="NPHP3_N"/>
    <property type="match status" value="1"/>
</dbReference>
<keyword evidence="1" id="KW-0677">Repeat</keyword>
<feature type="domain" description="Nephrocystin 3-like N-terminal" evidence="5">
    <location>
        <begin position="353"/>
        <end position="528"/>
    </location>
</feature>
<organism evidence="6 7">
    <name type="scientific">Penicillium steckii</name>
    <dbReference type="NCBI Taxonomy" id="303698"/>
    <lineage>
        <taxon>Eukaryota</taxon>
        <taxon>Fungi</taxon>
        <taxon>Dikarya</taxon>
        <taxon>Ascomycota</taxon>
        <taxon>Pezizomycotina</taxon>
        <taxon>Eurotiomycetes</taxon>
        <taxon>Eurotiomycetidae</taxon>
        <taxon>Eurotiales</taxon>
        <taxon>Aspergillaceae</taxon>
        <taxon>Penicillium</taxon>
    </lineage>
</organism>
<dbReference type="InterPro" id="IPR011990">
    <property type="entry name" value="TPR-like_helical_dom_sf"/>
</dbReference>
<dbReference type="InterPro" id="IPR056884">
    <property type="entry name" value="NPHP3-like_N"/>
</dbReference>
<evidence type="ECO:0000313" key="7">
    <source>
        <dbReference type="Proteomes" id="UP000191285"/>
    </source>
</evidence>
<protein>
    <submittedName>
        <fullName evidence="6">Uncharacterized protein</fullName>
    </submittedName>
</protein>
<evidence type="ECO:0000256" key="1">
    <source>
        <dbReference type="ARBA" id="ARBA00022737"/>
    </source>
</evidence>
<dbReference type="Pfam" id="PF17109">
    <property type="entry name" value="Goodbye"/>
    <property type="match status" value="1"/>
</dbReference>
<proteinExistence type="predicted"/>
<dbReference type="PANTHER" id="PTHR10039:SF17">
    <property type="entry name" value="FUNGAL STAND N-TERMINAL GOODBYE DOMAIN-CONTAINING PROTEIN-RELATED"/>
    <property type="match status" value="1"/>
</dbReference>
<keyword evidence="2" id="KW-0175">Coiled coil</keyword>
<evidence type="ECO:0000259" key="5">
    <source>
        <dbReference type="Pfam" id="PF24883"/>
    </source>
</evidence>
<dbReference type="Gene3D" id="1.25.40.10">
    <property type="entry name" value="Tetratricopeptide repeat domain"/>
    <property type="match status" value="1"/>
</dbReference>
<dbReference type="STRING" id="303698.A0A1V6TZK3"/>
<dbReference type="PANTHER" id="PTHR10039">
    <property type="entry name" value="AMELOGENIN"/>
    <property type="match status" value="1"/>
</dbReference>
<dbReference type="Proteomes" id="UP000191285">
    <property type="component" value="Unassembled WGS sequence"/>
</dbReference>
<dbReference type="InterPro" id="IPR031350">
    <property type="entry name" value="Goodbye_dom"/>
</dbReference>
<accession>A0A1V6TZK3</accession>
<evidence type="ECO:0000256" key="3">
    <source>
        <dbReference type="SAM" id="MobiDB-lite"/>
    </source>
</evidence>
<name>A0A1V6TZK3_9EURO</name>
<dbReference type="Gene3D" id="3.40.50.300">
    <property type="entry name" value="P-loop containing nucleotide triphosphate hydrolases"/>
    <property type="match status" value="1"/>
</dbReference>
<evidence type="ECO:0000259" key="4">
    <source>
        <dbReference type="Pfam" id="PF17109"/>
    </source>
</evidence>
<comment type="caution">
    <text evidence="6">The sequence shown here is derived from an EMBL/GenBank/DDBJ whole genome shotgun (WGS) entry which is preliminary data.</text>
</comment>
<sequence length="1575" mass="180407">MTKPNAAENTFQMQESCEKSTKLGGFFWKRGKVSSGMERPCSKGEDSTERTETELSSDITTAEKPGDTNSMWLDVQKRLKEKGLTPEELRSCYEKLEGEEGHAVRVGRLFAQARHGKSDKKQQMIDKVAKCLEFVDFVSSMIADNVPGTYGTPAKILSGSISFMIQGARNITDDLDLIEKTFDTIYNALQDIKELQGELKLMADFQERLSAIFIALIDFFALVGKMFTEYKRKYLYVSALLNGRNQKIQAECANIEEKLVQFRTSVPIKIVKHMAEVLQSLKKVDEGVEDMGRRFNEFPQLIRDHVTIEKWEEVYASDTIKMVMKLLLPASKEVDQNIKAQMVKVKESLVRDTFSWTEQDKDYIKWYEGSGPQFLQVLGNSGTGKTCFASHCYNEIFKKRTSSNNTAQEKLQLVAYFQFRGGRQELQTPRHVISSLILQICDMDSKLCNAISKKLNDSKFKDITDEKKKLDFLFKEILVDKFKGGTQLSRVVYIILDGVDIMTEHREMLKRFNMPQSAKSGIRILMTSISRIVTLESSQNTRESVFYPHIDMVDRMRKHRDIERIICHRIEQVNNKSGVRKIPNSDRIIGSILQRPESVTDVLSIADLGMQIIENHIAGGTVDENRLIGDLGNLHDPAGLQDAMMRSITHQRSAEDSQLAKCIFRYCTFAQQPLTVYQLTLLIRKETGKRDWNIIGEIEKGSSTLLVIVKLEEDTISMADRQTEAVEKVTNVASSQSDINRMACQQVVFRQSVLQDRLKQPNQTQKQEDQLIPDPLEAKVYIFETLAAILCDRRPEDQELRDGLQEYASKWLLAHLRDISIQETDPEQSLRVLEALMRVLNNENHVCRVFEIVAQQRMDTFAQIDLYLTGPTDVNANRSLLVKWANKMGLHSDDASEETILWAQRTVIEPEKALDQLAYGHFVSWCQRVTIRRAFISFLLLDRTLWLSGRYDPPDNDNYCFDIDPSRMKVIFKFAMTQCNFKDSHLESQYRTVAALLLRVRGGKENLDLAKEYYTKNIKQAAKNEPELFYSLLGLAECHVPSTLNAENEKDAYEKVLQYVDKALALRSAETGPLRPSLDNGRCADAFIVKARAHHRLNFRDQAVQSYTQALQENFDSTSKNLMILSSLVDLYSEMGNDAKIFNALGSQSTALKAEWILTENKAKVLRQAGVKAGRVDFVIQLYEDAIAHCQQRVYTRLSLQLDLALIYRCDARATKMAGIILRQVEEDSENTHEHGITSRAFPHRVDIMHETCNMSNNKAIKSGVILDLENLIKKYEDTPIVDSYHLAYACLVLAKLHRHMDQNDRCKMRARQAFKLCVADLEDTVVSNDMNAFQLMSKLLMLVDLKQEAQVMASLAFSNVNVPPDEPISSQQDDHFTIETNDETSRDASPDNTSPANASIEYQGDHNTEPTEAMDPGDHIPKPSQNALDGLTPELCRKEGLMREEDEYEKATEEKMDYYRNQDLAGYSYIECDGSCETPNIDNWDFQGKKWYMCLDCQEIDFCEDCYRKQMEFYKGEGQGFLFKRCWAGHNYLERPIDNWLGVKNGFIRIGGRKREWNKWFEGIKDQWERKIDS</sequence>
<feature type="coiled-coil region" evidence="2">
    <location>
        <begin position="238"/>
        <end position="265"/>
    </location>
</feature>
<reference evidence="7" key="1">
    <citation type="journal article" date="2017" name="Nat. Microbiol.">
        <title>Global analysis of biosynthetic gene clusters reveals vast potential of secondary metabolite production in Penicillium species.</title>
        <authorList>
            <person name="Nielsen J.C."/>
            <person name="Grijseels S."/>
            <person name="Prigent S."/>
            <person name="Ji B."/>
            <person name="Dainat J."/>
            <person name="Nielsen K.F."/>
            <person name="Frisvad J.C."/>
            <person name="Workman M."/>
            <person name="Nielsen J."/>
        </authorList>
    </citation>
    <scope>NUCLEOTIDE SEQUENCE [LARGE SCALE GENOMIC DNA]</scope>
    <source>
        <strain evidence="7">IBT 24891</strain>
    </source>
</reference>
<feature type="region of interest" description="Disordered" evidence="3">
    <location>
        <begin position="33"/>
        <end position="68"/>
    </location>
</feature>
<feature type="region of interest" description="Disordered" evidence="3">
    <location>
        <begin position="1383"/>
        <end position="1430"/>
    </location>
</feature>
<evidence type="ECO:0000313" key="6">
    <source>
        <dbReference type="EMBL" id="OQE31474.1"/>
    </source>
</evidence>
<dbReference type="OrthoDB" id="448455at2759"/>
<feature type="domain" description="Fungal STAND N-terminal Goodbye" evidence="4">
    <location>
        <begin position="116"/>
        <end position="192"/>
    </location>
</feature>
<dbReference type="SUPFAM" id="SSF48452">
    <property type="entry name" value="TPR-like"/>
    <property type="match status" value="1"/>
</dbReference>
<evidence type="ECO:0000256" key="2">
    <source>
        <dbReference type="SAM" id="Coils"/>
    </source>
</evidence>
<feature type="compositionally biased region" description="Basic and acidic residues" evidence="3">
    <location>
        <begin position="40"/>
        <end position="53"/>
    </location>
</feature>
<keyword evidence="7" id="KW-1185">Reference proteome</keyword>